<name>A0A3Q0GRK2_ALLSI</name>
<feature type="compositionally biased region" description="Low complexity" evidence="10">
    <location>
        <begin position="37"/>
        <end position="54"/>
    </location>
</feature>
<dbReference type="Pfam" id="PF00057">
    <property type="entry name" value="Ldl_recept_a"/>
    <property type="match status" value="5"/>
</dbReference>
<dbReference type="CDD" id="cd00112">
    <property type="entry name" value="LDLa"/>
    <property type="match status" value="5"/>
</dbReference>
<sequence>MRTRPGRLGQRGRRGSPTASRRMRTPLRTSRARCARASRGPASQSSAPARATARSSRRLLRRGRGQMAGRRLLLLLLLAGLLVPARLQTPGQGPAPCPEHEFRCASGDACFPRTFLCDGHDDCEHGEDERDCAAPSAEAAPCGAGEFGCLQGGCVPLQQTCDGERDCADGSDESTCSAPGLPCGPRLWQCRTARLCLPWGHLCDGHRDCPDGTDESAETCQLHEALSSTGPSTASTEVPLCGAGEFRCLQGGCVPLQQTCDGERDCADGSDESTCSSTPGLSCGPHLWQCRTARLCLPRGHLCNGHRDCPDGTDESAETCQLHEALSSVGPSMASTETPSETPGSFLHQAPLWVIATIVLLSVLVGIGCISAWRRSRKKSSFTSISLEKTSKEQLMPARRPSTTFP</sequence>
<dbReference type="PROSITE" id="PS01209">
    <property type="entry name" value="LDLRA_1"/>
    <property type="match status" value="2"/>
</dbReference>
<evidence type="ECO:0000256" key="9">
    <source>
        <dbReference type="PROSITE-ProRule" id="PRU00124"/>
    </source>
</evidence>
<dbReference type="InterPro" id="IPR051221">
    <property type="entry name" value="LDLR-related"/>
</dbReference>
<evidence type="ECO:0000313" key="12">
    <source>
        <dbReference type="Proteomes" id="UP000189705"/>
    </source>
</evidence>
<dbReference type="SMART" id="SM00192">
    <property type="entry name" value="LDLa"/>
    <property type="match status" value="5"/>
</dbReference>
<dbReference type="KEGG" id="asn:102383549"/>
<feature type="compositionally biased region" description="Basic residues" evidence="10">
    <location>
        <begin position="21"/>
        <end position="36"/>
    </location>
</feature>
<keyword evidence="7" id="KW-0675">Receptor</keyword>
<comment type="subcellular location">
    <subcellularLocation>
        <location evidence="1">Membrane</location>
        <topology evidence="1">Single-pass membrane protein</topology>
    </subcellularLocation>
</comment>
<keyword evidence="12" id="KW-1185">Reference proteome</keyword>
<dbReference type="PANTHER" id="PTHR22722:SF14">
    <property type="entry name" value="MEGALIN, ISOFORM A"/>
    <property type="match status" value="1"/>
</dbReference>
<feature type="compositionally biased region" description="Basic residues" evidence="10">
    <location>
        <begin position="1"/>
        <end position="14"/>
    </location>
</feature>
<dbReference type="GO" id="GO:0006898">
    <property type="term" value="P:receptor-mediated endocytosis"/>
    <property type="evidence" value="ECO:0007669"/>
    <property type="project" value="TreeGrafter"/>
</dbReference>
<gene>
    <name evidence="13" type="primary">CD320</name>
</gene>
<dbReference type="Proteomes" id="UP000189705">
    <property type="component" value="Unplaced"/>
</dbReference>
<dbReference type="CTD" id="51293"/>
<evidence type="ECO:0000256" key="11">
    <source>
        <dbReference type="SAM" id="Phobius"/>
    </source>
</evidence>
<evidence type="ECO:0000313" key="13">
    <source>
        <dbReference type="RefSeq" id="XP_025062414.1"/>
    </source>
</evidence>
<dbReference type="PRINTS" id="PR00261">
    <property type="entry name" value="LDLRECEPTOR"/>
</dbReference>
<evidence type="ECO:0000256" key="5">
    <source>
        <dbReference type="ARBA" id="ARBA00023136"/>
    </source>
</evidence>
<dbReference type="AlphaFoldDB" id="A0A3Q0GRK2"/>
<dbReference type="Gene3D" id="4.10.400.10">
    <property type="entry name" value="Low-density Lipoprotein Receptor"/>
    <property type="match status" value="3"/>
</dbReference>
<feature type="disulfide bond" evidence="9">
    <location>
        <begin position="241"/>
        <end position="253"/>
    </location>
</feature>
<organism evidence="12 13">
    <name type="scientific">Alligator sinensis</name>
    <name type="common">Chinese alligator</name>
    <dbReference type="NCBI Taxonomy" id="38654"/>
    <lineage>
        <taxon>Eukaryota</taxon>
        <taxon>Metazoa</taxon>
        <taxon>Chordata</taxon>
        <taxon>Craniata</taxon>
        <taxon>Vertebrata</taxon>
        <taxon>Euteleostomi</taxon>
        <taxon>Archelosauria</taxon>
        <taxon>Archosauria</taxon>
        <taxon>Crocodylia</taxon>
        <taxon>Alligatoridae</taxon>
        <taxon>Alligatorinae</taxon>
        <taxon>Alligator</taxon>
    </lineage>
</organism>
<evidence type="ECO:0000256" key="3">
    <source>
        <dbReference type="ARBA" id="ARBA00022737"/>
    </source>
</evidence>
<dbReference type="PANTHER" id="PTHR22722">
    <property type="entry name" value="LOW-DENSITY LIPOPROTEIN RECEPTOR-RELATED PROTEIN 2-RELATED"/>
    <property type="match status" value="1"/>
</dbReference>
<dbReference type="SUPFAM" id="SSF57424">
    <property type="entry name" value="LDL receptor-like module"/>
    <property type="match status" value="5"/>
</dbReference>
<dbReference type="FunFam" id="4.10.400.10:FF:000065">
    <property type="entry name" value="Transmembrane protease serine 7"/>
    <property type="match status" value="2"/>
</dbReference>
<feature type="region of interest" description="Disordered" evidence="10">
    <location>
        <begin position="1"/>
        <end position="63"/>
    </location>
</feature>
<dbReference type="InParanoid" id="A0A3Q0GRK2"/>
<dbReference type="RefSeq" id="XP_025062414.1">
    <property type="nucleotide sequence ID" value="XM_025206629.1"/>
</dbReference>
<feature type="disulfide bond" evidence="9">
    <location>
        <begin position="142"/>
        <end position="154"/>
    </location>
</feature>
<dbReference type="PROSITE" id="PS50068">
    <property type="entry name" value="LDLRA_2"/>
    <property type="match status" value="5"/>
</dbReference>
<dbReference type="GeneID" id="102383549"/>
<proteinExistence type="predicted"/>
<dbReference type="Gene3D" id="2.40.128.620">
    <property type="match status" value="2"/>
</dbReference>
<dbReference type="InterPro" id="IPR036055">
    <property type="entry name" value="LDL_receptor-like_sf"/>
</dbReference>
<feature type="transmembrane region" description="Helical" evidence="11">
    <location>
        <begin position="352"/>
        <end position="373"/>
    </location>
</feature>
<evidence type="ECO:0000256" key="10">
    <source>
        <dbReference type="SAM" id="MobiDB-lite"/>
    </source>
</evidence>
<feature type="disulfide bond" evidence="9">
    <location>
        <begin position="117"/>
        <end position="132"/>
    </location>
</feature>
<keyword evidence="8" id="KW-0325">Glycoprotein</keyword>
<reference evidence="13" key="1">
    <citation type="submission" date="2025-08" db="UniProtKB">
        <authorList>
            <consortium name="RefSeq"/>
        </authorList>
    </citation>
    <scope>IDENTIFICATION</scope>
</reference>
<dbReference type="InterPro" id="IPR002172">
    <property type="entry name" value="LDrepeatLR_classA_rpt"/>
</dbReference>
<keyword evidence="6 9" id="KW-1015">Disulfide bond</keyword>
<dbReference type="InterPro" id="IPR023415">
    <property type="entry name" value="LDLR_class-A_CS"/>
</dbReference>
<feature type="disulfide bond" evidence="9">
    <location>
        <begin position="149"/>
        <end position="167"/>
    </location>
</feature>
<keyword evidence="5 11" id="KW-0472">Membrane</keyword>
<dbReference type="GO" id="GO:0043235">
    <property type="term" value="C:receptor complex"/>
    <property type="evidence" value="ECO:0007669"/>
    <property type="project" value="TreeGrafter"/>
</dbReference>
<evidence type="ECO:0000256" key="6">
    <source>
        <dbReference type="ARBA" id="ARBA00023157"/>
    </source>
</evidence>
<feature type="disulfide bond" evidence="9">
    <location>
        <begin position="161"/>
        <end position="176"/>
    </location>
</feature>
<accession>A0A3Q0GRK2</accession>
<evidence type="ECO:0000256" key="2">
    <source>
        <dbReference type="ARBA" id="ARBA00022692"/>
    </source>
</evidence>
<dbReference type="GO" id="GO:0016324">
    <property type="term" value="C:apical plasma membrane"/>
    <property type="evidence" value="ECO:0007669"/>
    <property type="project" value="TreeGrafter"/>
</dbReference>
<evidence type="ECO:0000256" key="8">
    <source>
        <dbReference type="ARBA" id="ARBA00023180"/>
    </source>
</evidence>
<evidence type="ECO:0000256" key="1">
    <source>
        <dbReference type="ARBA" id="ARBA00004167"/>
    </source>
</evidence>
<dbReference type="STRING" id="38654.A0A3Q0GRK2"/>
<protein>
    <submittedName>
        <fullName evidence="13">CD320 antigen isoform X1</fullName>
    </submittedName>
</protein>
<evidence type="ECO:0000256" key="4">
    <source>
        <dbReference type="ARBA" id="ARBA00022989"/>
    </source>
</evidence>
<feature type="disulfide bond" evidence="9">
    <location>
        <begin position="260"/>
        <end position="275"/>
    </location>
</feature>
<comment type="caution">
    <text evidence="9">Lacks conserved residue(s) required for the propagation of feature annotation.</text>
</comment>
<dbReference type="GO" id="GO:0042562">
    <property type="term" value="F:hormone binding"/>
    <property type="evidence" value="ECO:0007669"/>
    <property type="project" value="TreeGrafter"/>
</dbReference>
<keyword evidence="4 11" id="KW-1133">Transmembrane helix</keyword>
<keyword evidence="3" id="KW-0677">Repeat</keyword>
<evidence type="ECO:0000256" key="7">
    <source>
        <dbReference type="ARBA" id="ARBA00023170"/>
    </source>
</evidence>
<keyword evidence="2 11" id="KW-0812">Transmembrane</keyword>
<feature type="disulfide bond" evidence="9">
    <location>
        <begin position="248"/>
        <end position="266"/>
    </location>
</feature>